<dbReference type="SUPFAM" id="SSF103473">
    <property type="entry name" value="MFS general substrate transporter"/>
    <property type="match status" value="1"/>
</dbReference>
<reference evidence="8 9" key="1">
    <citation type="journal article" date="2011" name="PLoS Genet.">
        <title>Genome sequencing and comparative transcriptomics of the model entomopathogenic fungi Metarhizium anisopliae and M. acridum.</title>
        <authorList>
            <person name="Gao Q."/>
            <person name="Jin K."/>
            <person name="Ying S.H."/>
            <person name="Zhang Y."/>
            <person name="Xiao G."/>
            <person name="Shang Y."/>
            <person name="Duan Z."/>
            <person name="Hu X."/>
            <person name="Xie X.Q."/>
            <person name="Zhou G."/>
            <person name="Peng G."/>
            <person name="Luo Z."/>
            <person name="Huang W."/>
            <person name="Wang B."/>
            <person name="Fang W."/>
            <person name="Wang S."/>
            <person name="Zhong Y."/>
            <person name="Ma L.J."/>
            <person name="St Leger R.J."/>
            <person name="Zhao G.P."/>
            <person name="Pei Y."/>
            <person name="Feng M.G."/>
            <person name="Xia Y."/>
            <person name="Wang C."/>
        </authorList>
    </citation>
    <scope>NUCLEOTIDE SEQUENCE [LARGE SCALE GENOMIC DNA]</scope>
    <source>
        <strain evidence="8 9">CQMa 102</strain>
    </source>
</reference>
<dbReference type="InParanoid" id="E9EID8"/>
<dbReference type="eggNOG" id="KOG0255">
    <property type="taxonomic scope" value="Eukaryota"/>
</dbReference>
<dbReference type="Proteomes" id="UP000002499">
    <property type="component" value="Unassembled WGS sequence"/>
</dbReference>
<evidence type="ECO:0000256" key="2">
    <source>
        <dbReference type="ARBA" id="ARBA00022692"/>
    </source>
</evidence>
<sequence>MYHVWCDGRGVLGCAEKAALCDPRTPPRPAPPRPTYTSAVPAGTGPGKTPGGRVDGKLFSLDANLFLERHELNKSLTATLLVSALGCVVGAASSVYSGVAPQNAEAFGVSEVAASLVTGIYLLGFAAGSLVSGPPSEVLCRNLVYVSSSTLFIIFVMASALAPNFGAQLAFRFLSGVFGCPPLTCAGGTIADLWNPLEKTMYFPVYAIISFCGPATGPLIASYIGKTDVLSWRWAGWVVTIMSGAVLVLIIFFQPETYSPLRLSWRAKHLRPVIGDRRFCCEMDTDHISLVHRFGRAMRN</sequence>
<dbReference type="PROSITE" id="PS50850">
    <property type="entry name" value="MFS"/>
    <property type="match status" value="1"/>
</dbReference>
<keyword evidence="2 6" id="KW-0812">Transmembrane</keyword>
<evidence type="ECO:0000256" key="3">
    <source>
        <dbReference type="ARBA" id="ARBA00022989"/>
    </source>
</evidence>
<keyword evidence="9" id="KW-1185">Reference proteome</keyword>
<evidence type="ECO:0000313" key="9">
    <source>
        <dbReference type="Proteomes" id="UP000002499"/>
    </source>
</evidence>
<accession>E9EID8</accession>
<dbReference type="InterPro" id="IPR036259">
    <property type="entry name" value="MFS_trans_sf"/>
</dbReference>
<dbReference type="InterPro" id="IPR011701">
    <property type="entry name" value="MFS"/>
</dbReference>
<dbReference type="AlphaFoldDB" id="E9EID8"/>
<feature type="domain" description="Major facilitator superfamily (MFS) profile" evidence="7">
    <location>
        <begin position="78"/>
        <end position="300"/>
    </location>
</feature>
<dbReference type="HOGENOM" id="CLU_927748_0_0_1"/>
<feature type="transmembrane region" description="Helical" evidence="6">
    <location>
        <begin position="76"/>
        <end position="100"/>
    </location>
</feature>
<dbReference type="GO" id="GO:0022857">
    <property type="term" value="F:transmembrane transporter activity"/>
    <property type="evidence" value="ECO:0007669"/>
    <property type="project" value="InterPro"/>
</dbReference>
<keyword evidence="4 6" id="KW-0472">Membrane</keyword>
<dbReference type="GO" id="GO:0005886">
    <property type="term" value="C:plasma membrane"/>
    <property type="evidence" value="ECO:0007669"/>
    <property type="project" value="TreeGrafter"/>
</dbReference>
<feature type="transmembrane region" description="Helical" evidence="6">
    <location>
        <begin position="169"/>
        <end position="191"/>
    </location>
</feature>
<evidence type="ECO:0000313" key="8">
    <source>
        <dbReference type="EMBL" id="EFY84313.1"/>
    </source>
</evidence>
<name>E9EID8_METAQ</name>
<organism evidence="9">
    <name type="scientific">Metarhizium acridum (strain CQMa 102)</name>
    <dbReference type="NCBI Taxonomy" id="655827"/>
    <lineage>
        <taxon>Eukaryota</taxon>
        <taxon>Fungi</taxon>
        <taxon>Dikarya</taxon>
        <taxon>Ascomycota</taxon>
        <taxon>Pezizomycotina</taxon>
        <taxon>Sordariomycetes</taxon>
        <taxon>Hypocreomycetidae</taxon>
        <taxon>Hypocreales</taxon>
        <taxon>Clavicipitaceae</taxon>
        <taxon>Metarhizium</taxon>
    </lineage>
</organism>
<dbReference type="OrthoDB" id="3936150at2759"/>
<evidence type="ECO:0000256" key="5">
    <source>
        <dbReference type="SAM" id="MobiDB-lite"/>
    </source>
</evidence>
<dbReference type="OMA" id="RRFCCEM"/>
<dbReference type="Pfam" id="PF07690">
    <property type="entry name" value="MFS_1"/>
    <property type="match status" value="1"/>
</dbReference>
<gene>
    <name evidence="8" type="ORF">MAC_09636</name>
</gene>
<feature type="transmembrane region" description="Helical" evidence="6">
    <location>
        <begin position="231"/>
        <end position="253"/>
    </location>
</feature>
<evidence type="ECO:0000259" key="7">
    <source>
        <dbReference type="PROSITE" id="PS50850"/>
    </source>
</evidence>
<dbReference type="InterPro" id="IPR020846">
    <property type="entry name" value="MFS_dom"/>
</dbReference>
<feature type="region of interest" description="Disordered" evidence="5">
    <location>
        <begin position="22"/>
        <end position="51"/>
    </location>
</feature>
<evidence type="ECO:0000256" key="6">
    <source>
        <dbReference type="SAM" id="Phobius"/>
    </source>
</evidence>
<feature type="compositionally biased region" description="Pro residues" evidence="5">
    <location>
        <begin position="24"/>
        <end position="34"/>
    </location>
</feature>
<comment type="subcellular location">
    <subcellularLocation>
        <location evidence="1">Membrane</location>
        <topology evidence="1">Multi-pass membrane protein</topology>
    </subcellularLocation>
</comment>
<dbReference type="PANTHER" id="PTHR23502">
    <property type="entry name" value="MAJOR FACILITATOR SUPERFAMILY"/>
    <property type="match status" value="1"/>
</dbReference>
<feature type="transmembrane region" description="Helical" evidence="6">
    <location>
        <begin position="203"/>
        <end position="225"/>
    </location>
</feature>
<dbReference type="Gene3D" id="1.20.1720.10">
    <property type="entry name" value="Multidrug resistance protein D"/>
    <property type="match status" value="1"/>
</dbReference>
<dbReference type="PANTHER" id="PTHR23502:SF47">
    <property type="entry name" value="MAJOR FACILITATOR SUPERFAMILY (MFS) PROFILE DOMAIN-CONTAINING PROTEIN-RELATED"/>
    <property type="match status" value="1"/>
</dbReference>
<protein>
    <recommendedName>
        <fullName evidence="7">Major facilitator superfamily (MFS) profile domain-containing protein</fullName>
    </recommendedName>
</protein>
<evidence type="ECO:0000256" key="1">
    <source>
        <dbReference type="ARBA" id="ARBA00004141"/>
    </source>
</evidence>
<proteinExistence type="predicted"/>
<feature type="transmembrane region" description="Helical" evidence="6">
    <location>
        <begin position="112"/>
        <end position="131"/>
    </location>
</feature>
<evidence type="ECO:0000256" key="4">
    <source>
        <dbReference type="ARBA" id="ARBA00023136"/>
    </source>
</evidence>
<dbReference type="EMBL" id="GL698636">
    <property type="protein sequence ID" value="EFY84313.1"/>
    <property type="molecule type" value="Genomic_DNA"/>
</dbReference>
<feature type="transmembrane region" description="Helical" evidence="6">
    <location>
        <begin position="143"/>
        <end position="163"/>
    </location>
</feature>
<keyword evidence="3 6" id="KW-1133">Transmembrane helix</keyword>